<sequence length="308" mass="31744">MKLAVATLGGLVTGAAGAIAVALLPGALIESIVTESGLPALLAAAEPPLGLTARAGLALGVGGVAALLGWFAGFLIFGSRGLAIGRSHAATRGERGEGDPVPVLRRADAHPDAPARAPLLATRDLGTPFLEVTARPAPPTLPPRRAKPELKGLPLGRLADPVEAPAAPAVVEPVPAERCLPVDLEQPLSAFDPGAILAVPMPAPVPPKPLRPARPALFDESERFETFEITPPVRPRPAPPPGLRPVPQPEREAIATPRTDATIHALLERLEKGVIGRTAAPARAAPPPARDRSLEDALATLRMLARTA</sequence>
<feature type="compositionally biased region" description="Pro residues" evidence="1">
    <location>
        <begin position="232"/>
        <end position="248"/>
    </location>
</feature>
<evidence type="ECO:0000313" key="3">
    <source>
        <dbReference type="EMBL" id="MEN3748805.1"/>
    </source>
</evidence>
<gene>
    <name evidence="3" type="ORF">TPR58_16645</name>
</gene>
<protein>
    <submittedName>
        <fullName evidence="3">Uncharacterized protein</fullName>
    </submittedName>
</protein>
<accession>A0ABV0BB60</accession>
<evidence type="ECO:0000256" key="2">
    <source>
        <dbReference type="SAM" id="Phobius"/>
    </source>
</evidence>
<name>A0ABV0BB60_9SPHN</name>
<dbReference type="Proteomes" id="UP001427805">
    <property type="component" value="Unassembled WGS sequence"/>
</dbReference>
<feature type="transmembrane region" description="Helical" evidence="2">
    <location>
        <begin position="55"/>
        <end position="77"/>
    </location>
</feature>
<keyword evidence="2" id="KW-0812">Transmembrane</keyword>
<proteinExistence type="predicted"/>
<dbReference type="EMBL" id="JBDIZK010000010">
    <property type="protein sequence ID" value="MEN3748805.1"/>
    <property type="molecule type" value="Genomic_DNA"/>
</dbReference>
<organism evidence="3 4">
    <name type="scientific">Sphingomonas rustica</name>
    <dbReference type="NCBI Taxonomy" id="3103142"/>
    <lineage>
        <taxon>Bacteria</taxon>
        <taxon>Pseudomonadati</taxon>
        <taxon>Pseudomonadota</taxon>
        <taxon>Alphaproteobacteria</taxon>
        <taxon>Sphingomonadales</taxon>
        <taxon>Sphingomonadaceae</taxon>
        <taxon>Sphingomonas</taxon>
    </lineage>
</organism>
<feature type="region of interest" description="Disordered" evidence="1">
    <location>
        <begin position="230"/>
        <end position="258"/>
    </location>
</feature>
<keyword evidence="2" id="KW-0472">Membrane</keyword>
<evidence type="ECO:0000313" key="4">
    <source>
        <dbReference type="Proteomes" id="UP001427805"/>
    </source>
</evidence>
<reference evidence="3 4" key="1">
    <citation type="submission" date="2024-05" db="EMBL/GenBank/DDBJ databases">
        <title>Sphingomonas sp. HF-S3 16S ribosomal RNA gene Genome sequencing and assembly.</title>
        <authorList>
            <person name="Lee H."/>
        </authorList>
    </citation>
    <scope>NUCLEOTIDE SEQUENCE [LARGE SCALE GENOMIC DNA]</scope>
    <source>
        <strain evidence="3 4">HF-S3</strain>
    </source>
</reference>
<comment type="caution">
    <text evidence="3">The sequence shown here is derived from an EMBL/GenBank/DDBJ whole genome shotgun (WGS) entry which is preliminary data.</text>
</comment>
<dbReference type="RefSeq" id="WP_346247842.1">
    <property type="nucleotide sequence ID" value="NZ_JBDIZK010000010.1"/>
</dbReference>
<keyword evidence="2" id="KW-1133">Transmembrane helix</keyword>
<evidence type="ECO:0000256" key="1">
    <source>
        <dbReference type="SAM" id="MobiDB-lite"/>
    </source>
</evidence>
<keyword evidence="4" id="KW-1185">Reference proteome</keyword>